<keyword evidence="3 7" id="KW-0863">Zinc-finger</keyword>
<dbReference type="InterPro" id="IPR027267">
    <property type="entry name" value="AH/BAR_dom_sf"/>
</dbReference>
<dbReference type="PROSITE" id="PS50115">
    <property type="entry name" value="ARFGAP"/>
    <property type="match status" value="1"/>
</dbReference>
<reference evidence="13" key="1">
    <citation type="journal article" date="2014" name="PLoS ONE">
        <title>The genome and linkage map of the northern pike (Esox lucius): conserved synteny revealed between the salmonid sister group and the Neoteleostei.</title>
        <authorList>
            <person name="Rondeau E.B."/>
            <person name="Minkley D.R."/>
            <person name="Leong J.S."/>
            <person name="Messmer A.M."/>
            <person name="Jantzen J.R."/>
            <person name="von Schalburg K.R."/>
            <person name="Lemon C."/>
            <person name="Bird N.H."/>
            <person name="Koop B.F."/>
        </authorList>
    </citation>
    <scope>NUCLEOTIDE SEQUENCE</scope>
</reference>
<comment type="activity regulation">
    <text evidence="8">GAP activity stimulated by phosphatidylinositol 4,5-bisphosphate (PIP2) and phosphatidic acid.</text>
</comment>
<dbReference type="CDD" id="cd08835">
    <property type="entry name" value="ArfGap_ACAP"/>
    <property type="match status" value="1"/>
</dbReference>
<evidence type="ECO:0000313" key="13">
    <source>
        <dbReference type="Proteomes" id="UP000265140"/>
    </source>
</evidence>
<dbReference type="CDD" id="cd13250">
    <property type="entry name" value="PH_ACAP"/>
    <property type="match status" value="1"/>
</dbReference>
<dbReference type="SUPFAM" id="SSF48403">
    <property type="entry name" value="Ankyrin repeat"/>
    <property type="match status" value="1"/>
</dbReference>
<dbReference type="InterPro" id="IPR037278">
    <property type="entry name" value="ARFGAP/RecO"/>
</dbReference>
<feature type="repeat" description="ANK" evidence="6">
    <location>
        <begin position="634"/>
        <end position="666"/>
    </location>
</feature>
<dbReference type="SUPFAM" id="SSF57863">
    <property type="entry name" value="ArfGap/RecO-like zinc finger"/>
    <property type="match status" value="1"/>
</dbReference>
<dbReference type="GO" id="GO:0005096">
    <property type="term" value="F:GTPase activator activity"/>
    <property type="evidence" value="ECO:0007669"/>
    <property type="project" value="UniProtKB-KW"/>
</dbReference>
<dbReference type="FunFam" id="1.10.220.150:FF:000007">
    <property type="entry name" value="Arf-GAP with coiled-coil, ANK repeat and PH domain-containing protein 2"/>
    <property type="match status" value="1"/>
</dbReference>
<dbReference type="InterPro" id="IPR001164">
    <property type="entry name" value="ArfGAP_dom"/>
</dbReference>
<evidence type="ECO:0000259" key="10">
    <source>
        <dbReference type="PROSITE" id="PS50003"/>
    </source>
</evidence>
<keyword evidence="8" id="KW-0343">GTPase activation</keyword>
<keyword evidence="1 8" id="KW-0479">Metal-binding</keyword>
<comment type="domain">
    <text evidence="8">PH domain binds phospholipids including phosphatidic acid, phosphatidylinositol 3-phosphate, phosphatidylinositol 3,5-bisphosphate (PIP2) and phosphatidylinositol 3,4,5-trisphosphate (PIP3). May mediate protein binding to PIP2 or PIP3 containing membranes.</text>
</comment>
<dbReference type="SMART" id="SM00233">
    <property type="entry name" value="PH"/>
    <property type="match status" value="1"/>
</dbReference>
<comment type="subcellular location">
    <subcellularLocation>
        <location evidence="8">Endosome membrane</location>
        <topology evidence="8">Peripheral membrane protein</topology>
    </subcellularLocation>
</comment>
<dbReference type="Pfam" id="PF00169">
    <property type="entry name" value="PH"/>
    <property type="match status" value="1"/>
</dbReference>
<dbReference type="InterPro" id="IPR045258">
    <property type="entry name" value="ACAP1/2/3-like"/>
</dbReference>
<evidence type="ECO:0000256" key="9">
    <source>
        <dbReference type="SAM" id="MobiDB-lite"/>
    </source>
</evidence>
<protein>
    <recommendedName>
        <fullName evidence="8">Arf-GAP with coiled-coil, ANK repeat and PH domain-containing protein</fullName>
        <shortName evidence="8">Cnt-b</shortName>
    </recommendedName>
    <alternativeName>
        <fullName evidence="8">Centaurin-beta</fullName>
    </alternativeName>
</protein>
<dbReference type="Pfam" id="PF16746">
    <property type="entry name" value="BAR_3"/>
    <property type="match status" value="1"/>
</dbReference>
<evidence type="ECO:0000256" key="3">
    <source>
        <dbReference type="ARBA" id="ARBA00022771"/>
    </source>
</evidence>
<feature type="region of interest" description="Disordered" evidence="9">
    <location>
        <begin position="519"/>
        <end position="562"/>
    </location>
</feature>
<dbReference type="InterPro" id="IPR011993">
    <property type="entry name" value="PH-like_dom_sf"/>
</dbReference>
<dbReference type="PROSITE" id="PS50088">
    <property type="entry name" value="ANK_REPEAT"/>
    <property type="match status" value="2"/>
</dbReference>
<reference evidence="12" key="3">
    <citation type="submission" date="2025-08" db="UniProtKB">
        <authorList>
            <consortium name="Ensembl"/>
        </authorList>
    </citation>
    <scope>IDENTIFICATION</scope>
</reference>
<reference evidence="12" key="2">
    <citation type="submission" date="2020-02" db="EMBL/GenBank/DDBJ databases">
        <title>Esox lucius (northern pike) genome, fEsoLuc1, primary haplotype.</title>
        <authorList>
            <person name="Myers G."/>
            <person name="Karagic N."/>
            <person name="Meyer A."/>
            <person name="Pippel M."/>
            <person name="Reichard M."/>
            <person name="Winkler S."/>
            <person name="Tracey A."/>
            <person name="Sims Y."/>
            <person name="Howe K."/>
            <person name="Rhie A."/>
            <person name="Formenti G."/>
            <person name="Durbin R."/>
            <person name="Fedrigo O."/>
            <person name="Jarvis E.D."/>
        </authorList>
    </citation>
    <scope>NUCLEOTIDE SEQUENCE [LARGE SCALE GENOMIC DNA]</scope>
</reference>
<comment type="domain">
    <text evidence="8">The BAR domain mediates homodimerization, it can neither bind membrane nor impart curvature, but instead requires the neighboring PH domain to achieve these functions.</text>
</comment>
<proteinExistence type="predicted"/>
<dbReference type="InterPro" id="IPR038508">
    <property type="entry name" value="ArfGAP_dom_sf"/>
</dbReference>
<dbReference type="Proteomes" id="UP000265140">
    <property type="component" value="Chromosome 2"/>
</dbReference>
<feature type="domain" description="Arf-GAP" evidence="11">
    <location>
        <begin position="396"/>
        <end position="518"/>
    </location>
</feature>
<dbReference type="FunFam" id="2.30.29.30:FF:000026">
    <property type="entry name" value="Arf-GAP with coiled-coil, ANK repeat and PH domain-containing protein 2"/>
    <property type="match status" value="1"/>
</dbReference>
<dbReference type="InterPro" id="IPR036770">
    <property type="entry name" value="Ankyrin_rpt-contain_sf"/>
</dbReference>
<sequence length="767" mass="85906">MSLSPSLSLYLHFSLPPPLPTSLPLSPPPSPSPSISPSLQLVKLCSGMIEAGRAYVSANKLFVNGIKDLSQQCKKEEMISVSTPPSSILFDQAQRSIKQQLHTFIKEDVRKFKETKKQFDRVREDMEIAQVKNAQAPRNKPHEVEEATSSLTLTRKCFRHLALDYVLQINVLQAKKKFEILDAMLSFMRAQYTLFQQGYNILDEIDPYMKKLAAELDQLVIDSAMEKRDLEHQHATIQHRDFSYDDNKVEFNVDAPNGVVMEGYLFKRASNAFKTWNRRWFSIQNSQLVYQKRLKDALTVVVEDLRLCSVKPCEDGERRFCFEVVSPTKSCMLQAESEKLRQSWIQAVQASIASAYREISDNYYIERLDRTASPSTSSIDSASEPRGGRMGEGRGESILQRVQTLPGNELCCDCSQAAPCWASINLGVLLCIECSGIHRSLGVHCSKVRSLTLDSWEPELLKLMCELGNSVINHIYEGGCEEMGVKKPGPSSTRQEKEAWIKAKYVEKRFLKKMSSSDSLVEGDRKSRPWSAKKCQRNHSARRGAPKTRRKYRLSSDSGLGGSTDGSTDILVFGSVVDSVAEEGEWKCVCPLPLRGLFSPWALLYQSSRLHNLPLMAEALAHGADVHSACEEEEGKTPLIQAVAGGSLIACEFLLQNGADVNQRDMRGRGPLHHATYLGHTGQVCLFLKRGACQTEVDEEGHDPLSMAVRAANADIVTLLRLARMNEEMREAEGPMGQPGQYPSGSPTEQQYRKCIQEFICLTIDYC</sequence>
<evidence type="ECO:0000256" key="8">
    <source>
        <dbReference type="RuleBase" id="RU369028"/>
    </source>
</evidence>
<dbReference type="Pfam" id="PF00023">
    <property type="entry name" value="Ank"/>
    <property type="match status" value="1"/>
</dbReference>
<name>A0A6Q2YZM5_ESOLU</name>
<dbReference type="Gene3D" id="1.20.1270.60">
    <property type="entry name" value="Arfaptin homology (AH) domain/BAR domain"/>
    <property type="match status" value="1"/>
</dbReference>
<dbReference type="SUPFAM" id="SSF50729">
    <property type="entry name" value="PH domain-like"/>
    <property type="match status" value="1"/>
</dbReference>
<evidence type="ECO:0000256" key="5">
    <source>
        <dbReference type="ARBA" id="ARBA00023043"/>
    </source>
</evidence>
<dbReference type="InterPro" id="IPR004148">
    <property type="entry name" value="BAR_dom"/>
</dbReference>
<keyword evidence="13" id="KW-1185">Reference proteome</keyword>
<feature type="compositionally biased region" description="Basic residues" evidence="9">
    <location>
        <begin position="534"/>
        <end position="553"/>
    </location>
</feature>
<dbReference type="FunFam" id="1.20.1270.60:FF:000025">
    <property type="entry name" value="arf-GAP with coiled-coil, ANK repeat and PH domain-containing protein 2"/>
    <property type="match status" value="1"/>
</dbReference>
<dbReference type="GO" id="GO:0008270">
    <property type="term" value="F:zinc ion binding"/>
    <property type="evidence" value="ECO:0007669"/>
    <property type="project" value="UniProtKB-KW"/>
</dbReference>
<feature type="domain" description="PH" evidence="10">
    <location>
        <begin position="258"/>
        <end position="353"/>
    </location>
</feature>
<dbReference type="SMART" id="SM00248">
    <property type="entry name" value="ANK"/>
    <property type="match status" value="3"/>
</dbReference>
<keyword evidence="2 8" id="KW-0677">Repeat</keyword>
<evidence type="ECO:0000256" key="6">
    <source>
        <dbReference type="PROSITE-ProRule" id="PRU00023"/>
    </source>
</evidence>
<keyword evidence="5 6" id="KW-0040">ANK repeat</keyword>
<dbReference type="PROSITE" id="PS50003">
    <property type="entry name" value="PH_DOMAIN"/>
    <property type="match status" value="1"/>
</dbReference>
<dbReference type="PRINTS" id="PR00405">
    <property type="entry name" value="REVINTRACTNG"/>
</dbReference>
<dbReference type="Ensembl" id="ENSELUT00000049461.2">
    <property type="protein sequence ID" value="ENSELUP00000071469.2"/>
    <property type="gene ID" value="ENSELUG00000016043.3"/>
</dbReference>
<evidence type="ECO:0000313" key="12">
    <source>
        <dbReference type="Ensembl" id="ENSELUP00000071469.2"/>
    </source>
</evidence>
<feature type="compositionally biased region" description="Low complexity" evidence="9">
    <location>
        <begin position="373"/>
        <end position="385"/>
    </location>
</feature>
<evidence type="ECO:0000256" key="7">
    <source>
        <dbReference type="PROSITE-ProRule" id="PRU00288"/>
    </source>
</evidence>
<evidence type="ECO:0000259" key="11">
    <source>
        <dbReference type="PROSITE" id="PS50115"/>
    </source>
</evidence>
<dbReference type="SUPFAM" id="SSF103657">
    <property type="entry name" value="BAR/IMD domain-like"/>
    <property type="match status" value="1"/>
</dbReference>
<dbReference type="GeneTree" id="ENSGT00940000156199"/>
<keyword evidence="8" id="KW-0967">Endosome</keyword>
<dbReference type="PROSITE" id="PS50297">
    <property type="entry name" value="ANK_REP_REGION"/>
    <property type="match status" value="1"/>
</dbReference>
<organism evidence="12 13">
    <name type="scientific">Esox lucius</name>
    <name type="common">Northern pike</name>
    <dbReference type="NCBI Taxonomy" id="8010"/>
    <lineage>
        <taxon>Eukaryota</taxon>
        <taxon>Metazoa</taxon>
        <taxon>Chordata</taxon>
        <taxon>Craniata</taxon>
        <taxon>Vertebrata</taxon>
        <taxon>Euteleostomi</taxon>
        <taxon>Actinopterygii</taxon>
        <taxon>Neopterygii</taxon>
        <taxon>Teleostei</taxon>
        <taxon>Protacanthopterygii</taxon>
        <taxon>Esociformes</taxon>
        <taxon>Esocidae</taxon>
        <taxon>Esox</taxon>
    </lineage>
</organism>
<feature type="region of interest" description="Disordered" evidence="9">
    <location>
        <begin position="373"/>
        <end position="393"/>
    </location>
</feature>
<dbReference type="Gene3D" id="2.30.29.30">
    <property type="entry name" value="Pleckstrin-homology domain (PH domain)/Phosphotyrosine-binding domain (PTB)"/>
    <property type="match status" value="1"/>
</dbReference>
<keyword evidence="4 8" id="KW-0862">Zinc</keyword>
<comment type="function">
    <text evidence="8">GTPase-activating protein for the ADP ribosylation factor family.</text>
</comment>
<dbReference type="SMART" id="SM00105">
    <property type="entry name" value="ArfGap"/>
    <property type="match status" value="1"/>
</dbReference>
<accession>A0A6Q2YZM5</accession>
<evidence type="ECO:0000256" key="1">
    <source>
        <dbReference type="ARBA" id="ARBA00022723"/>
    </source>
</evidence>
<dbReference type="Bgee" id="ENSELUG00000016043">
    <property type="expression patterns" value="Expressed in nose and 12 other cell types or tissues"/>
</dbReference>
<feature type="repeat" description="ANK" evidence="6">
    <location>
        <begin position="667"/>
        <end position="699"/>
    </location>
</feature>
<dbReference type="AlphaFoldDB" id="A0A6Q2YZM5"/>
<dbReference type="PANTHER" id="PTHR23180">
    <property type="entry name" value="CENTAURIN/ARF"/>
    <property type="match status" value="1"/>
</dbReference>
<dbReference type="GO" id="GO:0010008">
    <property type="term" value="C:endosome membrane"/>
    <property type="evidence" value="ECO:0007669"/>
    <property type="project" value="UniProtKB-SubCell"/>
</dbReference>
<dbReference type="Gene3D" id="1.10.220.150">
    <property type="entry name" value="Arf GTPase activating protein"/>
    <property type="match status" value="1"/>
</dbReference>
<evidence type="ECO:0000256" key="4">
    <source>
        <dbReference type="ARBA" id="ARBA00022833"/>
    </source>
</evidence>
<dbReference type="InterPro" id="IPR002110">
    <property type="entry name" value="Ankyrin_rpt"/>
</dbReference>
<dbReference type="Pfam" id="PF01412">
    <property type="entry name" value="ArfGap"/>
    <property type="match status" value="1"/>
</dbReference>
<dbReference type="InterPro" id="IPR001849">
    <property type="entry name" value="PH_domain"/>
</dbReference>
<dbReference type="Gene3D" id="1.25.40.20">
    <property type="entry name" value="Ankyrin repeat-containing domain"/>
    <property type="match status" value="1"/>
</dbReference>
<dbReference type="PANTHER" id="PTHR23180:SF415">
    <property type="entry name" value="ARF-GAP WITH COILED-COIL, ANK REPEAT AND PH DOMAIN-CONTAINING PROTEIN"/>
    <property type="match status" value="1"/>
</dbReference>
<evidence type="ECO:0000256" key="2">
    <source>
        <dbReference type="ARBA" id="ARBA00022737"/>
    </source>
</evidence>
<reference evidence="12" key="4">
    <citation type="submission" date="2025-09" db="UniProtKB">
        <authorList>
            <consortium name="Ensembl"/>
        </authorList>
    </citation>
    <scope>IDENTIFICATION</scope>
</reference>